<dbReference type="InterPro" id="IPR055420">
    <property type="entry name" value="IgD3_Trs65"/>
</dbReference>
<sequence>MDIIKARFEGLSRSAYLDVLLPKAPQFDAAALIRDGAADELARAPARRNLFFDEQASIVVTLKTPRNEDEVRETLAELELVIAAHATDAVPQGSGNTASASGKHDLNSVTISASDFTDIVALEDQTYVIWKPRLHLSRPRTRLQRPAIYFTANLTIGSSGQKVPSGPTDPYLPSCEPLPANVLEPLQFDPALRGSDVFLSEVRITKVAPKAPNLADVVRPIRGATKRAFPAVPALFTRIRYSTLPDAIVASLHLETSQVIAGTVRITKTELEIPHAKVEDLTNVSLPLETRGGDETIFLFKLLSLDNTPSTDDNQSPVSISIRASASLDQGSEIAFEIDWQAHVDLSHTWQKPSYRWSKPLNTSSHHKSLSVQSLPKSSLDAGSRTSNEGTSEGVTFNFTGPPVVPASTEFKLNVHCNNRSNRPRRFGLVMIQPKKSRAVMSSITSTPADTDLIANIFRAPPLEKSKLPDVLDLNPDVRIGPLPPGACFETHMTFKALKSGVLDLGTLRIVDLDSRQTVDVRELPDVIAMAIES</sequence>
<feature type="domain" description="Trafficking protein particle complex II-specific subunit 65 IgD3" evidence="2">
    <location>
        <begin position="374"/>
        <end position="528"/>
    </location>
</feature>
<evidence type="ECO:0000256" key="1">
    <source>
        <dbReference type="SAM" id="MobiDB-lite"/>
    </source>
</evidence>
<name>A0A8H6RU12_9PEZI</name>
<dbReference type="Proteomes" id="UP000660729">
    <property type="component" value="Unassembled WGS sequence"/>
</dbReference>
<dbReference type="OrthoDB" id="5345392at2759"/>
<reference evidence="3" key="1">
    <citation type="submission" date="2020-04" db="EMBL/GenBank/DDBJ databases">
        <title>Draft genome resource of the tomato pathogen Pseudocercospora fuligena.</title>
        <authorList>
            <person name="Zaccaron A."/>
        </authorList>
    </citation>
    <scope>NUCLEOTIDE SEQUENCE</scope>
    <source>
        <strain evidence="3">PF001</strain>
    </source>
</reference>
<comment type="caution">
    <text evidence="3">The sequence shown here is derived from an EMBL/GenBank/DDBJ whole genome shotgun (WGS) entry which is preliminary data.</text>
</comment>
<dbReference type="Pfam" id="PF12735">
    <property type="entry name" value="IgD3_Trs65"/>
    <property type="match status" value="1"/>
</dbReference>
<protein>
    <recommendedName>
        <fullName evidence="2">Trafficking protein particle complex II-specific subunit 65 IgD3 domain-containing protein</fullName>
    </recommendedName>
</protein>
<feature type="region of interest" description="Disordered" evidence="1">
    <location>
        <begin position="361"/>
        <end position="399"/>
    </location>
</feature>
<dbReference type="EMBL" id="JABCIY010000019">
    <property type="protein sequence ID" value="KAF7197141.1"/>
    <property type="molecule type" value="Genomic_DNA"/>
</dbReference>
<dbReference type="GO" id="GO:0006891">
    <property type="term" value="P:intra-Golgi vesicle-mediated transport"/>
    <property type="evidence" value="ECO:0007669"/>
    <property type="project" value="InterPro"/>
</dbReference>
<dbReference type="PANTHER" id="PTHR28159:SF1">
    <property type="entry name" value="TRAFFICKING PROTEIN PARTICLE COMPLEX II-SPECIFIC SUBUNIT 65"/>
    <property type="match status" value="1"/>
</dbReference>
<evidence type="ECO:0000313" key="4">
    <source>
        <dbReference type="Proteomes" id="UP000660729"/>
    </source>
</evidence>
<proteinExistence type="predicted"/>
<organism evidence="3 4">
    <name type="scientific">Pseudocercospora fuligena</name>
    <dbReference type="NCBI Taxonomy" id="685502"/>
    <lineage>
        <taxon>Eukaryota</taxon>
        <taxon>Fungi</taxon>
        <taxon>Dikarya</taxon>
        <taxon>Ascomycota</taxon>
        <taxon>Pezizomycotina</taxon>
        <taxon>Dothideomycetes</taxon>
        <taxon>Dothideomycetidae</taxon>
        <taxon>Mycosphaerellales</taxon>
        <taxon>Mycosphaerellaceae</taxon>
        <taxon>Pseudocercospora</taxon>
    </lineage>
</organism>
<gene>
    <name evidence="3" type="ORF">HII31_01566</name>
</gene>
<dbReference type="AlphaFoldDB" id="A0A8H6RU12"/>
<evidence type="ECO:0000313" key="3">
    <source>
        <dbReference type="EMBL" id="KAF7197141.1"/>
    </source>
</evidence>
<keyword evidence="4" id="KW-1185">Reference proteome</keyword>
<feature type="compositionally biased region" description="Polar residues" evidence="1">
    <location>
        <begin position="361"/>
        <end position="377"/>
    </location>
</feature>
<accession>A0A8H6RU12</accession>
<dbReference type="GO" id="GO:1990071">
    <property type="term" value="C:TRAPPII protein complex"/>
    <property type="evidence" value="ECO:0007669"/>
    <property type="project" value="InterPro"/>
</dbReference>
<feature type="compositionally biased region" description="Polar residues" evidence="1">
    <location>
        <begin position="384"/>
        <end position="399"/>
    </location>
</feature>
<dbReference type="InterPro" id="IPR024662">
    <property type="entry name" value="Trs65"/>
</dbReference>
<evidence type="ECO:0000259" key="2">
    <source>
        <dbReference type="Pfam" id="PF12735"/>
    </source>
</evidence>
<dbReference type="GO" id="GO:0005802">
    <property type="term" value="C:trans-Golgi network"/>
    <property type="evidence" value="ECO:0007669"/>
    <property type="project" value="TreeGrafter"/>
</dbReference>
<dbReference type="PANTHER" id="PTHR28159">
    <property type="entry name" value="TRAFFICKING PROTEIN PARTICLE COMPLEX II-SPECIFIC SUBUNIT 65"/>
    <property type="match status" value="1"/>
</dbReference>